<dbReference type="Proteomes" id="UP000298324">
    <property type="component" value="Unassembled WGS sequence"/>
</dbReference>
<keyword evidence="2" id="KW-1185">Reference proteome</keyword>
<proteinExistence type="predicted"/>
<name>A0A4Y7R7M4_9FIRM</name>
<evidence type="ECO:0000313" key="2">
    <source>
        <dbReference type="Proteomes" id="UP000298324"/>
    </source>
</evidence>
<dbReference type="RefSeq" id="WP_190259054.1">
    <property type="nucleotide sequence ID" value="NZ_QFGA01000003.1"/>
</dbReference>
<gene>
    <name evidence="1" type="ORF">Psch_03481</name>
</gene>
<organism evidence="1 2">
    <name type="scientific">Pelotomaculum schinkii</name>
    <dbReference type="NCBI Taxonomy" id="78350"/>
    <lineage>
        <taxon>Bacteria</taxon>
        <taxon>Bacillati</taxon>
        <taxon>Bacillota</taxon>
        <taxon>Clostridia</taxon>
        <taxon>Eubacteriales</taxon>
        <taxon>Desulfotomaculaceae</taxon>
        <taxon>Pelotomaculum</taxon>
    </lineage>
</organism>
<reference evidence="1 2" key="1">
    <citation type="journal article" date="2018" name="Environ. Microbiol.">
        <title>Novel energy conservation strategies and behaviour of Pelotomaculum schinkii driving syntrophic propionate catabolism.</title>
        <authorList>
            <person name="Hidalgo-Ahumada C.A.P."/>
            <person name="Nobu M.K."/>
            <person name="Narihiro T."/>
            <person name="Tamaki H."/>
            <person name="Liu W.T."/>
            <person name="Kamagata Y."/>
            <person name="Stams A.J.M."/>
            <person name="Imachi H."/>
            <person name="Sousa D.Z."/>
        </authorList>
    </citation>
    <scope>NUCLEOTIDE SEQUENCE [LARGE SCALE GENOMIC DNA]</scope>
    <source>
        <strain evidence="1 2">HH</strain>
    </source>
</reference>
<accession>A0A4Y7R7M4</accession>
<protein>
    <submittedName>
        <fullName evidence="1">Uncharacterized protein</fullName>
    </submittedName>
</protein>
<sequence>MLVFSTLGNKEIEDRILSMLPNGVKFSGEMTDDCEAAFLVARSLSAGVGVKNVREWLNKITEKEIPCLVMARDTALIDYAKEKGFANENIISGVRISIKEIVQKFRDVLCADDYEIVLDNDNNYLIDLDETCEENFTAYKEPAFRETPSPEHVFNSNIQIPDTTGLISAAVFVGVKGGVGTSTVAAMACDTMDESLHLEIAGENRLPSAYCYYGRDPESMRESYVFWELAKERPPLNDHRVALLDISSSVPVGAADTLIEAAGCLVMVTDRSEIAFELTGKMLRAGFKPDILVVSAAMSGIGNGMEVYLGEYEDLLQGVQVLELPGSLDEEKAIARAQRNGEAPCGGGRSVSLDTFAGELTSAIRNVLGI</sequence>
<comment type="caution">
    <text evidence="1">The sequence shown here is derived from an EMBL/GenBank/DDBJ whole genome shotgun (WGS) entry which is preliminary data.</text>
</comment>
<dbReference type="EMBL" id="QFGA01000003">
    <property type="protein sequence ID" value="TEB04719.1"/>
    <property type="molecule type" value="Genomic_DNA"/>
</dbReference>
<dbReference type="AlphaFoldDB" id="A0A4Y7R7M4"/>
<evidence type="ECO:0000313" key="1">
    <source>
        <dbReference type="EMBL" id="TEB04719.1"/>
    </source>
</evidence>